<feature type="domain" description="RING-type" evidence="13">
    <location>
        <begin position="208"/>
        <end position="519"/>
    </location>
</feature>
<evidence type="ECO:0000256" key="11">
    <source>
        <dbReference type="PROSITE-ProRule" id="PRU00175"/>
    </source>
</evidence>
<keyword evidence="9" id="KW-0862">Zinc</keyword>
<evidence type="ECO:0000256" key="1">
    <source>
        <dbReference type="ARBA" id="ARBA00001798"/>
    </source>
</evidence>
<evidence type="ECO:0000256" key="8">
    <source>
        <dbReference type="ARBA" id="ARBA00022786"/>
    </source>
</evidence>
<dbReference type="InterPro" id="IPR006575">
    <property type="entry name" value="RWD_dom"/>
</dbReference>
<organism evidence="14 15">
    <name type="scientific">Dioszegia hungarica</name>
    <dbReference type="NCBI Taxonomy" id="4972"/>
    <lineage>
        <taxon>Eukaryota</taxon>
        <taxon>Fungi</taxon>
        <taxon>Dikarya</taxon>
        <taxon>Basidiomycota</taxon>
        <taxon>Agaricomycotina</taxon>
        <taxon>Tremellomycetes</taxon>
        <taxon>Tremellales</taxon>
        <taxon>Bulleribasidiaceae</taxon>
        <taxon>Dioszegia</taxon>
    </lineage>
</organism>
<dbReference type="InterPro" id="IPR002867">
    <property type="entry name" value="IBR_dom"/>
</dbReference>
<comment type="pathway">
    <text evidence="2">Protein modification; protein ubiquitination.</text>
</comment>
<evidence type="ECO:0000313" key="14">
    <source>
        <dbReference type="EMBL" id="KAI9635251.1"/>
    </source>
</evidence>
<keyword evidence="8" id="KW-0833">Ubl conjugation pathway</keyword>
<dbReference type="Pfam" id="PF22191">
    <property type="entry name" value="IBR_1"/>
    <property type="match status" value="1"/>
</dbReference>
<dbReference type="PROSITE" id="PS50089">
    <property type="entry name" value="ZF_RING_2"/>
    <property type="match status" value="1"/>
</dbReference>
<comment type="similarity">
    <text evidence="10">Belongs to the RBR family. RNF14 subfamily.</text>
</comment>
<dbReference type="SMART" id="SM00647">
    <property type="entry name" value="IBR"/>
    <property type="match status" value="2"/>
</dbReference>
<dbReference type="InterPro" id="IPR013083">
    <property type="entry name" value="Znf_RING/FYVE/PHD"/>
</dbReference>
<reference evidence="14" key="1">
    <citation type="journal article" date="2022" name="G3 (Bethesda)">
        <title>High quality genome of the basidiomycete yeast Dioszegia hungarica PDD-24b-2 isolated from cloud water.</title>
        <authorList>
            <person name="Jarrige D."/>
            <person name="Haridas S."/>
            <person name="Bleykasten-Grosshans C."/>
            <person name="Joly M."/>
            <person name="Nadalig T."/>
            <person name="Sancelme M."/>
            <person name="Vuilleumier S."/>
            <person name="Grigoriev I.V."/>
            <person name="Amato P."/>
            <person name="Bringel F."/>
        </authorList>
    </citation>
    <scope>NUCLEOTIDE SEQUENCE</scope>
    <source>
        <strain evidence="14">PDD-24b-2</strain>
    </source>
</reference>
<name>A0AA38LVG7_9TREE</name>
<evidence type="ECO:0000256" key="5">
    <source>
        <dbReference type="ARBA" id="ARBA00022723"/>
    </source>
</evidence>
<dbReference type="RefSeq" id="XP_052945028.1">
    <property type="nucleotide sequence ID" value="XM_053087304.1"/>
</dbReference>
<evidence type="ECO:0000256" key="3">
    <source>
        <dbReference type="ARBA" id="ARBA00012251"/>
    </source>
</evidence>
<dbReference type="Gene3D" id="3.30.40.10">
    <property type="entry name" value="Zinc/RING finger domain, C3HC4 (zinc finger)"/>
    <property type="match status" value="1"/>
</dbReference>
<evidence type="ECO:0000256" key="6">
    <source>
        <dbReference type="ARBA" id="ARBA00022737"/>
    </source>
</evidence>
<protein>
    <recommendedName>
        <fullName evidence="3">RBR-type E3 ubiquitin transferase</fullName>
        <ecNumber evidence="3">2.3.2.31</ecNumber>
    </recommendedName>
</protein>
<dbReference type="FunFam" id="3.30.40.10:FF:000416">
    <property type="entry name" value="RBR-type E3 ubiquitin transferase"/>
    <property type="match status" value="1"/>
</dbReference>
<evidence type="ECO:0000256" key="7">
    <source>
        <dbReference type="ARBA" id="ARBA00022771"/>
    </source>
</evidence>
<evidence type="ECO:0000313" key="15">
    <source>
        <dbReference type="Proteomes" id="UP001164286"/>
    </source>
</evidence>
<feature type="domain" description="RING-type" evidence="12">
    <location>
        <begin position="212"/>
        <end position="257"/>
    </location>
</feature>
<dbReference type="Gene3D" id="1.20.120.1750">
    <property type="match status" value="1"/>
</dbReference>
<dbReference type="PROSITE" id="PS51873">
    <property type="entry name" value="TRIAD"/>
    <property type="match status" value="1"/>
</dbReference>
<proteinExistence type="inferred from homology"/>
<keyword evidence="6" id="KW-0677">Repeat</keyword>
<gene>
    <name evidence="14" type="ORF">MKK02DRAFT_27103</name>
</gene>
<evidence type="ECO:0000256" key="10">
    <source>
        <dbReference type="ARBA" id="ARBA00044508"/>
    </source>
</evidence>
<dbReference type="EMBL" id="JAKWFO010000005">
    <property type="protein sequence ID" value="KAI9635251.1"/>
    <property type="molecule type" value="Genomic_DNA"/>
</dbReference>
<dbReference type="GeneID" id="77726505"/>
<dbReference type="CDD" id="cd23820">
    <property type="entry name" value="RWD_RNF14"/>
    <property type="match status" value="1"/>
</dbReference>
<dbReference type="InterPro" id="IPR044066">
    <property type="entry name" value="TRIAD_supradom"/>
</dbReference>
<sequence length="556" mass="61565">MSSELTERCVELQNDEIEVLESIYPGQTTLSDDVGGKLLSMSIPIALGGNTQVKLVPSLSRGSRNGESSTSGQPIAHPELVLSHLPPLTMQLLLAKTYPLEAPARVVALKAGLEGDERSSWLPRAALQAVQNKLGVMWTEEKEAMSEGSGVLWKWWDWIGTGEFLAELGMMDSELSRLSVPPALPLSIFHTLLKTYNAAQLNSSFEQTAFSCTICFENRKGKSCVQMPCGCVFCNPCLNACWTLAISEGTLESVACPSPGCVKKRATRDAGQAADAEQDLDPALVESVVGEELRLRWEELRDRRKAEIGTSPILALLIPDPTYCVCPQPNCQAAVPPPPTPSAADLSAQETISKRAFRITTAPSSSPSQHQPSTIPREDRWARYRQCPKCTFSFCLYCSATWHGPHTPCSFPQTSLIVLEYLSYPEGSAERAQMEQRRGKSNLERMVARYVEDEENKKWLEQRTRACAGCGVRVEKSHGCNHMTCGRCGSHFCYRCGTSLRSTDPYMHYRTPGSCFEKLFDQEEIARFERETAMQQAGIVDFDGGDAWGARNVWEW</sequence>
<dbReference type="CDD" id="cd20354">
    <property type="entry name" value="Rcat_RBR_RNF14"/>
    <property type="match status" value="1"/>
</dbReference>
<keyword evidence="5" id="KW-0479">Metal-binding</keyword>
<dbReference type="Gene3D" id="3.10.110.10">
    <property type="entry name" value="Ubiquitin Conjugating Enzyme"/>
    <property type="match status" value="1"/>
</dbReference>
<dbReference type="AlphaFoldDB" id="A0AA38LVG7"/>
<evidence type="ECO:0000256" key="2">
    <source>
        <dbReference type="ARBA" id="ARBA00004906"/>
    </source>
</evidence>
<dbReference type="GO" id="GO:0008270">
    <property type="term" value="F:zinc ion binding"/>
    <property type="evidence" value="ECO:0007669"/>
    <property type="project" value="UniProtKB-KW"/>
</dbReference>
<dbReference type="InterPro" id="IPR016135">
    <property type="entry name" value="UBQ-conjugating_enzyme/RWD"/>
</dbReference>
<evidence type="ECO:0000259" key="13">
    <source>
        <dbReference type="PROSITE" id="PS51873"/>
    </source>
</evidence>
<dbReference type="SUPFAM" id="SSF54495">
    <property type="entry name" value="UBC-like"/>
    <property type="match status" value="1"/>
</dbReference>
<evidence type="ECO:0000256" key="4">
    <source>
        <dbReference type="ARBA" id="ARBA00022679"/>
    </source>
</evidence>
<keyword evidence="15" id="KW-1185">Reference proteome</keyword>
<dbReference type="Proteomes" id="UP001164286">
    <property type="component" value="Unassembled WGS sequence"/>
</dbReference>
<keyword evidence="4" id="KW-0808">Transferase</keyword>
<dbReference type="GO" id="GO:0061630">
    <property type="term" value="F:ubiquitin protein ligase activity"/>
    <property type="evidence" value="ECO:0007669"/>
    <property type="project" value="UniProtKB-EC"/>
</dbReference>
<dbReference type="Pfam" id="PF05773">
    <property type="entry name" value="RWD"/>
    <property type="match status" value="1"/>
</dbReference>
<accession>A0AA38LVG7</accession>
<comment type="caution">
    <text evidence="14">The sequence shown here is derived from an EMBL/GenBank/DDBJ whole genome shotgun (WGS) entry which is preliminary data.</text>
</comment>
<dbReference type="EC" id="2.3.2.31" evidence="3"/>
<evidence type="ECO:0000256" key="9">
    <source>
        <dbReference type="ARBA" id="ARBA00022833"/>
    </source>
</evidence>
<keyword evidence="7 11" id="KW-0863">Zinc-finger</keyword>
<evidence type="ECO:0000259" key="12">
    <source>
        <dbReference type="PROSITE" id="PS50089"/>
    </source>
</evidence>
<dbReference type="PANTHER" id="PTHR11685">
    <property type="entry name" value="RBR FAMILY RING FINGER AND IBR DOMAIN-CONTAINING"/>
    <property type="match status" value="1"/>
</dbReference>
<dbReference type="InterPro" id="IPR001841">
    <property type="entry name" value="Znf_RING"/>
</dbReference>
<comment type="catalytic activity">
    <reaction evidence="1">
        <text>[E2 ubiquitin-conjugating enzyme]-S-ubiquitinyl-L-cysteine + [acceptor protein]-L-lysine = [E2 ubiquitin-conjugating enzyme]-L-cysteine + [acceptor protein]-N(6)-ubiquitinyl-L-lysine.</text>
        <dbReference type="EC" id="2.3.2.31"/>
    </reaction>
</comment>
<dbReference type="GO" id="GO:0016567">
    <property type="term" value="P:protein ubiquitination"/>
    <property type="evidence" value="ECO:0007669"/>
    <property type="project" value="InterPro"/>
</dbReference>
<dbReference type="InterPro" id="IPR031127">
    <property type="entry name" value="E3_UB_ligase_RBR"/>
</dbReference>
<dbReference type="SUPFAM" id="SSF57850">
    <property type="entry name" value="RING/U-box"/>
    <property type="match status" value="2"/>
</dbReference>
<dbReference type="InterPro" id="IPR047548">
    <property type="entry name" value="Rcat_RBR_RNF14"/>
</dbReference>